<evidence type="ECO:0000256" key="1">
    <source>
        <dbReference type="ARBA" id="ARBA00004123"/>
    </source>
</evidence>
<comment type="caution">
    <text evidence="8">The sequence shown here is derived from an EMBL/GenBank/DDBJ whole genome shotgun (WGS) entry which is preliminary data.</text>
</comment>
<dbReference type="NCBIfam" id="TIGR01557">
    <property type="entry name" value="myb_SHAQKYF"/>
    <property type="match status" value="1"/>
</dbReference>
<dbReference type="InterPro" id="IPR006447">
    <property type="entry name" value="Myb_dom_plants"/>
</dbReference>
<keyword evidence="2" id="KW-0805">Transcription regulation</keyword>
<dbReference type="InterPro" id="IPR009057">
    <property type="entry name" value="Homeodomain-like_sf"/>
</dbReference>
<feature type="compositionally biased region" description="Polar residues" evidence="6">
    <location>
        <begin position="352"/>
        <end position="363"/>
    </location>
</feature>
<name>A0AAV1QZU7_9ROSI</name>
<keyword evidence="9" id="KW-1185">Reference proteome</keyword>
<dbReference type="EMBL" id="CAWUPB010000851">
    <property type="protein sequence ID" value="CAK7326648.1"/>
    <property type="molecule type" value="Genomic_DNA"/>
</dbReference>
<dbReference type="PANTHER" id="PTHR43367">
    <property type="match status" value="1"/>
</dbReference>
<feature type="region of interest" description="Disordered" evidence="6">
    <location>
        <begin position="317"/>
        <end position="372"/>
    </location>
</feature>
<organism evidence="8 9">
    <name type="scientific">Dovyalis caffra</name>
    <dbReference type="NCBI Taxonomy" id="77055"/>
    <lineage>
        <taxon>Eukaryota</taxon>
        <taxon>Viridiplantae</taxon>
        <taxon>Streptophyta</taxon>
        <taxon>Embryophyta</taxon>
        <taxon>Tracheophyta</taxon>
        <taxon>Spermatophyta</taxon>
        <taxon>Magnoliopsida</taxon>
        <taxon>eudicotyledons</taxon>
        <taxon>Gunneridae</taxon>
        <taxon>Pentapetalae</taxon>
        <taxon>rosids</taxon>
        <taxon>fabids</taxon>
        <taxon>Malpighiales</taxon>
        <taxon>Salicaceae</taxon>
        <taxon>Flacourtieae</taxon>
        <taxon>Dovyalis</taxon>
    </lineage>
</organism>
<dbReference type="Pfam" id="PF00072">
    <property type="entry name" value="Response_reg"/>
    <property type="match status" value="1"/>
</dbReference>
<dbReference type="InterPro" id="IPR001789">
    <property type="entry name" value="Sig_transdc_resp-reg_receiver"/>
</dbReference>
<feature type="compositionally biased region" description="Basic and acidic residues" evidence="6">
    <location>
        <begin position="332"/>
        <end position="349"/>
    </location>
</feature>
<feature type="domain" description="Response regulatory" evidence="7">
    <location>
        <begin position="19"/>
        <end position="133"/>
    </location>
</feature>
<dbReference type="Gene3D" id="1.10.10.60">
    <property type="entry name" value="Homeodomain-like"/>
    <property type="match status" value="1"/>
</dbReference>
<proteinExistence type="predicted"/>
<dbReference type="GO" id="GO:0005634">
    <property type="term" value="C:nucleus"/>
    <property type="evidence" value="ECO:0007669"/>
    <property type="project" value="UniProtKB-SubCell"/>
</dbReference>
<sequence length="696" mass="76797">MEVVEIPRSSIPNFARGLNILLVDDDTAFLMYLASLLEQYTYKVTTTRLASVALSMIREQKDKFKLVMTNVNVPDMDGHKFMRQLFSKKIPVIAISSERSVSVACKAINAGASLCLDKPISLYDLKYLWQYIFERTTICRAKVNIRNKSQGTVVRDEDGKTEVPNGIALHGAAGYQIATAPGSKGKDQVVGFKDLDATNRQDMMAGLEVFEDGANHQQVKADPKGKFKQYEGKVLNGTANYQQMIIPNANSGDQGKQVDAQVLHGIINYNQSMTQLKTQERKIGVEQVALVKENYTREAESIAIEMTSGLAEIQKQDASVITKSQQQSGSKRPTDGDEGRQSKERKVEANSEIISSSGTTINLEKQKESECNKGKETEMFKNNINADGSTEKRHRAVWDHDLQTKFMSAISALGDQRARPKNILEKMNVASLSQLQVSSHLQKYKAQIRHIYDHATTYSSALNEPSPVNNETAEVPVLEKTGSERGQVRNQGSDYGIEGDKYGILKAPTDGVNQDILSSFLSGNKNETPLMSAGASLGQQVYGGGHFTIEKVADAIKLATTSTAKNQKLDCVKPQNPTSGRPVPDTIKLPTNSTDKNPNLDPKVSNPDPYNVTNTDEFTKDLNEVIQELDAIEVSDPHSSSLNHNQPLSDFTYMLKLLEKEPIDSIGLTDDPNQDEVACYLESLSEFFLGNDCPQP</sequence>
<gene>
    <name evidence="8" type="ORF">DCAF_LOCUS4351</name>
</gene>
<dbReference type="SUPFAM" id="SSF46689">
    <property type="entry name" value="Homeodomain-like"/>
    <property type="match status" value="1"/>
</dbReference>
<evidence type="ECO:0000256" key="6">
    <source>
        <dbReference type="SAM" id="MobiDB-lite"/>
    </source>
</evidence>
<evidence type="ECO:0000256" key="2">
    <source>
        <dbReference type="ARBA" id="ARBA00023015"/>
    </source>
</evidence>
<evidence type="ECO:0000313" key="9">
    <source>
        <dbReference type="Proteomes" id="UP001314170"/>
    </source>
</evidence>
<reference evidence="8 9" key="1">
    <citation type="submission" date="2024-01" db="EMBL/GenBank/DDBJ databases">
        <authorList>
            <person name="Waweru B."/>
        </authorList>
    </citation>
    <scope>NUCLEOTIDE SEQUENCE [LARGE SCALE GENOMIC DNA]</scope>
</reference>
<keyword evidence="3" id="KW-0804">Transcription</keyword>
<dbReference type="GO" id="GO:0000160">
    <property type="term" value="P:phosphorelay signal transduction system"/>
    <property type="evidence" value="ECO:0007669"/>
    <property type="project" value="InterPro"/>
</dbReference>
<dbReference type="Gene3D" id="3.40.50.2300">
    <property type="match status" value="1"/>
</dbReference>
<evidence type="ECO:0000259" key="7">
    <source>
        <dbReference type="PROSITE" id="PS50110"/>
    </source>
</evidence>
<accession>A0AAV1QZU7</accession>
<dbReference type="SUPFAM" id="SSF52172">
    <property type="entry name" value="CheY-like"/>
    <property type="match status" value="1"/>
</dbReference>
<comment type="subcellular location">
    <subcellularLocation>
        <location evidence="1">Nucleus</location>
    </subcellularLocation>
</comment>
<keyword evidence="4" id="KW-0539">Nucleus</keyword>
<dbReference type="CDD" id="cd17584">
    <property type="entry name" value="REC_typeB_ARR-like"/>
    <property type="match status" value="1"/>
</dbReference>
<dbReference type="Proteomes" id="UP001314170">
    <property type="component" value="Unassembled WGS sequence"/>
</dbReference>
<dbReference type="GO" id="GO:0003677">
    <property type="term" value="F:DNA binding"/>
    <property type="evidence" value="ECO:0007669"/>
    <property type="project" value="InterPro"/>
</dbReference>
<evidence type="ECO:0000313" key="8">
    <source>
        <dbReference type="EMBL" id="CAK7326648.1"/>
    </source>
</evidence>
<comment type="caution">
    <text evidence="5">Lacks conserved residue(s) required for the propagation of feature annotation.</text>
</comment>
<evidence type="ECO:0000256" key="5">
    <source>
        <dbReference type="PROSITE-ProRule" id="PRU00169"/>
    </source>
</evidence>
<dbReference type="PROSITE" id="PS50110">
    <property type="entry name" value="RESPONSE_REGULATORY"/>
    <property type="match status" value="1"/>
</dbReference>
<dbReference type="PANTHER" id="PTHR43367:SF1">
    <property type="entry name" value="TWO-COMPONENT RESPONSE REGULATOR-LIKE APRR6-RELATED"/>
    <property type="match status" value="1"/>
</dbReference>
<feature type="compositionally biased region" description="Polar residues" evidence="6">
    <location>
        <begin position="317"/>
        <end position="331"/>
    </location>
</feature>
<feature type="region of interest" description="Disordered" evidence="6">
    <location>
        <begin position="569"/>
        <end position="611"/>
    </location>
</feature>
<dbReference type="SMART" id="SM00448">
    <property type="entry name" value="REC"/>
    <property type="match status" value="1"/>
</dbReference>
<dbReference type="InterPro" id="IPR011006">
    <property type="entry name" value="CheY-like_superfamily"/>
</dbReference>
<evidence type="ECO:0000256" key="3">
    <source>
        <dbReference type="ARBA" id="ARBA00023163"/>
    </source>
</evidence>
<dbReference type="AlphaFoldDB" id="A0AAV1QZU7"/>
<evidence type="ECO:0000256" key="4">
    <source>
        <dbReference type="ARBA" id="ARBA00023242"/>
    </source>
</evidence>
<protein>
    <recommendedName>
        <fullName evidence="7">Response regulatory domain-containing protein</fullName>
    </recommendedName>
</protein>